<dbReference type="InterPro" id="IPR000866">
    <property type="entry name" value="AhpC/TSA"/>
</dbReference>
<name>A0A5B9E9X6_9BACT</name>
<dbReference type="InterPro" id="IPR013766">
    <property type="entry name" value="Thioredoxin_domain"/>
</dbReference>
<evidence type="ECO:0000256" key="1">
    <source>
        <dbReference type="SAM" id="SignalP"/>
    </source>
</evidence>
<dbReference type="PROSITE" id="PS51352">
    <property type="entry name" value="THIOREDOXIN_2"/>
    <property type="match status" value="1"/>
</dbReference>
<dbReference type="PANTHER" id="PTHR43640">
    <property type="entry name" value="OS07G0260300 PROTEIN"/>
    <property type="match status" value="1"/>
</dbReference>
<feature type="domain" description="Thioredoxin" evidence="2">
    <location>
        <begin position="43"/>
        <end position="206"/>
    </location>
</feature>
<keyword evidence="1" id="KW-0732">Signal</keyword>
<dbReference type="InterPro" id="IPR036249">
    <property type="entry name" value="Thioredoxin-like_sf"/>
</dbReference>
<feature type="chain" id="PRO_5022965957" evidence="1">
    <location>
        <begin position="24"/>
        <end position="400"/>
    </location>
</feature>
<dbReference type="InterPro" id="IPR047262">
    <property type="entry name" value="PRX-like1"/>
</dbReference>
<dbReference type="KEGG" id="talb:FTW19_13630"/>
<proteinExistence type="predicted"/>
<protein>
    <submittedName>
        <fullName evidence="3">Redoxin domain-containing protein</fullName>
    </submittedName>
</protein>
<reference evidence="3 4" key="1">
    <citation type="submission" date="2019-08" db="EMBL/GenBank/DDBJ databases">
        <title>Complete genome sequence of Terriglobus albidus strain ORNL.</title>
        <authorList>
            <person name="Podar M."/>
        </authorList>
    </citation>
    <scope>NUCLEOTIDE SEQUENCE [LARGE SCALE GENOMIC DNA]</scope>
    <source>
        <strain evidence="3 4">ORNL</strain>
    </source>
</reference>
<dbReference type="AlphaFoldDB" id="A0A5B9E9X6"/>
<dbReference type="SUPFAM" id="SSF52833">
    <property type="entry name" value="Thioredoxin-like"/>
    <property type="match status" value="2"/>
</dbReference>
<dbReference type="Gene3D" id="3.40.30.10">
    <property type="entry name" value="Glutaredoxin"/>
    <property type="match status" value="2"/>
</dbReference>
<dbReference type="Proteomes" id="UP000321820">
    <property type="component" value="Chromosome"/>
</dbReference>
<accession>A0A5B9E9X6</accession>
<evidence type="ECO:0000313" key="3">
    <source>
        <dbReference type="EMBL" id="QEE28948.1"/>
    </source>
</evidence>
<gene>
    <name evidence="3" type="ORF">FTW19_13630</name>
</gene>
<dbReference type="GO" id="GO:0016209">
    <property type="term" value="F:antioxidant activity"/>
    <property type="evidence" value="ECO:0007669"/>
    <property type="project" value="InterPro"/>
</dbReference>
<keyword evidence="4" id="KW-1185">Reference proteome</keyword>
<dbReference type="PANTHER" id="PTHR43640:SF1">
    <property type="entry name" value="THIOREDOXIN-DEPENDENT PEROXIREDOXIN"/>
    <property type="match status" value="1"/>
</dbReference>
<organism evidence="3 4">
    <name type="scientific">Terriglobus albidus</name>
    <dbReference type="NCBI Taxonomy" id="1592106"/>
    <lineage>
        <taxon>Bacteria</taxon>
        <taxon>Pseudomonadati</taxon>
        <taxon>Acidobacteriota</taxon>
        <taxon>Terriglobia</taxon>
        <taxon>Terriglobales</taxon>
        <taxon>Acidobacteriaceae</taxon>
        <taxon>Terriglobus</taxon>
    </lineage>
</organism>
<sequence>MRFIQHLLIGTTAICLSSTLLTAQDATRLRQLTGTSSTEHPLMPIGTSAPDFSLKGTDDQPHTLAEFSKGKLLVVMFESIHCPVSENYEGRMKQLYDTYHGKGVAFVAINPNNPAAVRLDELGYTDLTDSPEDMKIRVRQREIPWPYLYDGATQEIAQKFGVVATPHVFIFDADRKLRYEGRIDDNQNQALVKVHDAHDAIEALLAGQEVAVPHRPAFGCSTKWISKSTDVQREWERIVAEPVTLNQASASQVKTLRDNAGDKVTVVHFWSTKNKNVDRNFTQLETTYRMYRGRSFDFVSVNTDPAANTEKVTEFLKSQHASSTNLQLSPADVKAAFTTFGTQWGKDEEFTAVIAPGGKIVYTHTGPVNILDLRHAVLTNFTDNPHFPGQSQYWAELRSH</sequence>
<evidence type="ECO:0000259" key="2">
    <source>
        <dbReference type="PROSITE" id="PS51352"/>
    </source>
</evidence>
<feature type="signal peptide" evidence="1">
    <location>
        <begin position="1"/>
        <end position="23"/>
    </location>
</feature>
<dbReference type="OrthoDB" id="9809746at2"/>
<dbReference type="GO" id="GO:0016491">
    <property type="term" value="F:oxidoreductase activity"/>
    <property type="evidence" value="ECO:0007669"/>
    <property type="project" value="InterPro"/>
</dbReference>
<evidence type="ECO:0000313" key="4">
    <source>
        <dbReference type="Proteomes" id="UP000321820"/>
    </source>
</evidence>
<dbReference type="RefSeq" id="WP_147648146.1">
    <property type="nucleotide sequence ID" value="NZ_CP042806.1"/>
</dbReference>
<dbReference type="CDD" id="cd02969">
    <property type="entry name" value="PRX_like1"/>
    <property type="match status" value="1"/>
</dbReference>
<dbReference type="Pfam" id="PF00578">
    <property type="entry name" value="AhpC-TSA"/>
    <property type="match status" value="1"/>
</dbReference>
<dbReference type="EMBL" id="CP042806">
    <property type="protein sequence ID" value="QEE28948.1"/>
    <property type="molecule type" value="Genomic_DNA"/>
</dbReference>